<feature type="compositionally biased region" description="Basic and acidic residues" evidence="1">
    <location>
        <begin position="156"/>
        <end position="184"/>
    </location>
</feature>
<keyword evidence="3" id="KW-1185">Reference proteome</keyword>
<name>A0A6A6TWU5_9PEZI</name>
<sequence length="343" mass="39768">MTSVRYLGRDMQSDVFEFQGQEAKRPELWAIGYLNENYPHERMRGRYVLMQDHVGDPSSSTAARRNPGLYLEGYDGPWTVNHPHGFDTCSKLNSKFWDQVTWFPGFELVQVEDLTGLHKDPRMLNEPENELTRRNRVRYTIKAWTTRIKALKQKKYDSLENESEAKRRFGPGGHEEGDSSDRTPAKRIRMSPESYLISPPLTTSSRERNAAQVLTDNEQSQPQRQMSETDRLRLEALKSLLVAYNVLRQSRVKSEDMEHKLCSQLQLLEGMSECKHPSFQSILASPKSEAIHDVKRARTELRQHRTKVVYHEMLIYAQVGELEDLGLEEALDNLRGVIQKHLK</sequence>
<evidence type="ECO:0000313" key="2">
    <source>
        <dbReference type="EMBL" id="KAF2664282.1"/>
    </source>
</evidence>
<reference evidence="2" key="1">
    <citation type="journal article" date="2020" name="Stud. Mycol.">
        <title>101 Dothideomycetes genomes: a test case for predicting lifestyles and emergence of pathogens.</title>
        <authorList>
            <person name="Haridas S."/>
            <person name="Albert R."/>
            <person name="Binder M."/>
            <person name="Bloem J."/>
            <person name="Labutti K."/>
            <person name="Salamov A."/>
            <person name="Andreopoulos B."/>
            <person name="Baker S."/>
            <person name="Barry K."/>
            <person name="Bills G."/>
            <person name="Bluhm B."/>
            <person name="Cannon C."/>
            <person name="Castanera R."/>
            <person name="Culley D."/>
            <person name="Daum C."/>
            <person name="Ezra D."/>
            <person name="Gonzalez J."/>
            <person name="Henrissat B."/>
            <person name="Kuo A."/>
            <person name="Liang C."/>
            <person name="Lipzen A."/>
            <person name="Lutzoni F."/>
            <person name="Magnuson J."/>
            <person name="Mondo S."/>
            <person name="Nolan M."/>
            <person name="Ohm R."/>
            <person name="Pangilinan J."/>
            <person name="Park H.-J."/>
            <person name="Ramirez L."/>
            <person name="Alfaro M."/>
            <person name="Sun H."/>
            <person name="Tritt A."/>
            <person name="Yoshinaga Y."/>
            <person name="Zwiers L.-H."/>
            <person name="Turgeon B."/>
            <person name="Goodwin S."/>
            <person name="Spatafora J."/>
            <person name="Crous P."/>
            <person name="Grigoriev I."/>
        </authorList>
    </citation>
    <scope>NUCLEOTIDE SEQUENCE</scope>
    <source>
        <strain evidence="2">CBS 115976</strain>
    </source>
</reference>
<organism evidence="2 3">
    <name type="scientific">Microthyrium microscopicum</name>
    <dbReference type="NCBI Taxonomy" id="703497"/>
    <lineage>
        <taxon>Eukaryota</taxon>
        <taxon>Fungi</taxon>
        <taxon>Dikarya</taxon>
        <taxon>Ascomycota</taxon>
        <taxon>Pezizomycotina</taxon>
        <taxon>Dothideomycetes</taxon>
        <taxon>Dothideomycetes incertae sedis</taxon>
        <taxon>Microthyriales</taxon>
        <taxon>Microthyriaceae</taxon>
        <taxon>Microthyrium</taxon>
    </lineage>
</organism>
<evidence type="ECO:0000313" key="3">
    <source>
        <dbReference type="Proteomes" id="UP000799302"/>
    </source>
</evidence>
<gene>
    <name evidence="2" type="ORF">BT63DRAFT_460588</name>
</gene>
<protein>
    <submittedName>
        <fullName evidence="2">Uncharacterized protein</fullName>
    </submittedName>
</protein>
<dbReference type="EMBL" id="MU004243">
    <property type="protein sequence ID" value="KAF2664282.1"/>
    <property type="molecule type" value="Genomic_DNA"/>
</dbReference>
<accession>A0A6A6TWU5</accession>
<dbReference type="AlphaFoldDB" id="A0A6A6TWU5"/>
<proteinExistence type="predicted"/>
<feature type="region of interest" description="Disordered" evidence="1">
    <location>
        <begin position="156"/>
        <end position="207"/>
    </location>
</feature>
<dbReference type="Proteomes" id="UP000799302">
    <property type="component" value="Unassembled WGS sequence"/>
</dbReference>
<evidence type="ECO:0000256" key="1">
    <source>
        <dbReference type="SAM" id="MobiDB-lite"/>
    </source>
</evidence>